<evidence type="ECO:0000313" key="2">
    <source>
        <dbReference type="Proteomes" id="UP000296049"/>
    </source>
</evidence>
<protein>
    <submittedName>
        <fullName evidence="1">Uncharacterized protein</fullName>
    </submittedName>
</protein>
<name>R0L4S8_ANAPL</name>
<sequence>MRSPPRAPFHAFNNLAAVISAAEPGLRGEKTELAKITGELVKAMTPLNKKQKREMLVTDHFAIQITVCMQIYTLLGRLGLWNKASEEQIYLFLPTVLWKQELQHMDGVDENSFYLHLKLTRTSTVVGSAMLNLSQYTLLNREPITHLTVTDCKCICHKPVYMTLRALSTASNYHSKHTIHCKGFYNPCTIWSCNLLQELMPHLDIYLQHKSAAPSVVKNEKWTLHWDYRHRGGEKNTEIDLNNFKYLWTISVHIPSQPCKNTSQPVTRLRKPTNQTEITRGGSDIDYYMKYQTLTKPVHPVQPMQQHYRSDVLPALPVPAPACSPEAPRALQGSTVLFRSSAGRSQDATE</sequence>
<reference evidence="2" key="1">
    <citation type="journal article" date="2013" name="Nat. Genet.">
        <title>The duck genome and transcriptome provide insight into an avian influenza virus reservoir species.</title>
        <authorList>
            <person name="Huang Y."/>
            <person name="Li Y."/>
            <person name="Burt D.W."/>
            <person name="Chen H."/>
            <person name="Zhang Y."/>
            <person name="Qian W."/>
            <person name="Kim H."/>
            <person name="Gan S."/>
            <person name="Zhao Y."/>
            <person name="Li J."/>
            <person name="Yi K."/>
            <person name="Feng H."/>
            <person name="Zhu P."/>
            <person name="Li B."/>
            <person name="Liu Q."/>
            <person name="Fairley S."/>
            <person name="Magor K.E."/>
            <person name="Du Z."/>
            <person name="Hu X."/>
            <person name="Goodman L."/>
            <person name="Tafer H."/>
            <person name="Vignal A."/>
            <person name="Lee T."/>
            <person name="Kim K.W."/>
            <person name="Sheng Z."/>
            <person name="An Y."/>
            <person name="Searle S."/>
            <person name="Herrero J."/>
            <person name="Groenen M.A."/>
            <person name="Crooijmans R.P."/>
            <person name="Faraut T."/>
            <person name="Cai Q."/>
            <person name="Webster R.G."/>
            <person name="Aldridge J.R."/>
            <person name="Warren W.C."/>
            <person name="Bartschat S."/>
            <person name="Kehr S."/>
            <person name="Marz M."/>
            <person name="Stadler P.F."/>
            <person name="Smith J."/>
            <person name="Kraus R.H."/>
            <person name="Zhao Y."/>
            <person name="Ren L."/>
            <person name="Fei J."/>
            <person name="Morisson M."/>
            <person name="Kaiser P."/>
            <person name="Griffin D.K."/>
            <person name="Rao M."/>
            <person name="Pitel F."/>
            <person name="Wang J."/>
            <person name="Li N."/>
        </authorList>
    </citation>
    <scope>NUCLEOTIDE SEQUENCE [LARGE SCALE GENOMIC DNA]</scope>
</reference>
<accession>R0L4S8</accession>
<dbReference type="Proteomes" id="UP000296049">
    <property type="component" value="Unassembled WGS sequence"/>
</dbReference>
<dbReference type="AlphaFoldDB" id="R0L4S8"/>
<dbReference type="EMBL" id="KB744020">
    <property type="protein sequence ID" value="EOA96374.1"/>
    <property type="molecule type" value="Genomic_DNA"/>
</dbReference>
<evidence type="ECO:0000313" key="1">
    <source>
        <dbReference type="EMBL" id="EOA96374.1"/>
    </source>
</evidence>
<organism evidence="1 2">
    <name type="scientific">Anas platyrhynchos</name>
    <name type="common">Mallard</name>
    <name type="synonym">Anas boschas</name>
    <dbReference type="NCBI Taxonomy" id="8839"/>
    <lineage>
        <taxon>Eukaryota</taxon>
        <taxon>Metazoa</taxon>
        <taxon>Chordata</taxon>
        <taxon>Craniata</taxon>
        <taxon>Vertebrata</taxon>
        <taxon>Euteleostomi</taxon>
        <taxon>Archelosauria</taxon>
        <taxon>Archosauria</taxon>
        <taxon>Dinosauria</taxon>
        <taxon>Saurischia</taxon>
        <taxon>Theropoda</taxon>
        <taxon>Coelurosauria</taxon>
        <taxon>Aves</taxon>
        <taxon>Neognathae</taxon>
        <taxon>Galloanserae</taxon>
        <taxon>Anseriformes</taxon>
        <taxon>Anatidae</taxon>
        <taxon>Anatinae</taxon>
        <taxon>Anas</taxon>
    </lineage>
</organism>
<gene>
    <name evidence="1" type="ORF">Anapl_07514</name>
</gene>
<keyword evidence="2" id="KW-1185">Reference proteome</keyword>
<proteinExistence type="predicted"/>